<protein>
    <recommendedName>
        <fullName evidence="4">K Homology domain-containing protein</fullName>
    </recommendedName>
</protein>
<accession>A0A7N1A4L4</accession>
<feature type="region of interest" description="Disordered" evidence="3">
    <location>
        <begin position="359"/>
        <end position="674"/>
    </location>
</feature>
<dbReference type="SUPFAM" id="SSF54791">
    <property type="entry name" value="Eukaryotic type KH-domain (KH-domain type I)"/>
    <property type="match status" value="2"/>
</dbReference>
<dbReference type="InterPro" id="IPR004088">
    <property type="entry name" value="KH_dom_type_1"/>
</dbReference>
<reference evidence="5" key="1">
    <citation type="submission" date="2021-01" db="UniProtKB">
        <authorList>
            <consortium name="EnsemblPlants"/>
        </authorList>
    </citation>
    <scope>IDENTIFICATION</scope>
</reference>
<dbReference type="Gramene" id="Kaladp0081s0280.1.v1.1">
    <property type="protein sequence ID" value="Kaladp0081s0280.1.v1.1"/>
    <property type="gene ID" value="Kaladp0081s0280.v1.1"/>
</dbReference>
<dbReference type="PROSITE" id="PS50084">
    <property type="entry name" value="KH_TYPE_1"/>
    <property type="match status" value="2"/>
</dbReference>
<feature type="compositionally biased region" description="Polar residues" evidence="3">
    <location>
        <begin position="369"/>
        <end position="384"/>
    </location>
</feature>
<dbReference type="InterPro" id="IPR036612">
    <property type="entry name" value="KH_dom_type_1_sf"/>
</dbReference>
<evidence type="ECO:0000256" key="3">
    <source>
        <dbReference type="SAM" id="MobiDB-lite"/>
    </source>
</evidence>
<keyword evidence="6" id="KW-1185">Reference proteome</keyword>
<dbReference type="CDD" id="cd00105">
    <property type="entry name" value="KH-I"/>
    <property type="match status" value="1"/>
</dbReference>
<keyword evidence="1" id="KW-0677">Repeat</keyword>
<dbReference type="Proteomes" id="UP000594263">
    <property type="component" value="Unplaced"/>
</dbReference>
<name>A0A7N1A4L4_KALFE</name>
<feature type="domain" description="K Homology" evidence="4">
    <location>
        <begin position="221"/>
        <end position="295"/>
    </location>
</feature>
<sequence>MADDYTTADPIGNKRKYDGRDDVPLPPPPTQRRATGFSAPIPSADSGHVAPASYNSVAPPADEIQQAKQRAQEIAARLFNSASGGEVKRPRVDGGGDYDAGDRGYGSGPADYEQRPLNPPSMAPSYGYQGSSKKIDIPNGRVGVIIGKGGETIKYLQLQSGAKIQITRDAEADRNCPTRPVELSGTPDQITRAEQLINDVLNEAESGGSGTVSRRFNGQSGGEEFNMMVPNSKVGLVIGKGGETIKTMQATTGARIQVIPLRLPPGDTSIERLVKIEGTYDQIEQAKQLINEVTSDNRPRNQGMSGGYSQQGYQTQPSGNWGQPGASMQQNYGGYMQPGAYPAPPSQYNMPSYGGYPQHAAGGYPPPSWDQSSMPAGQHPQSTGYDYYGQQNPPQQSQPQGGPNAADNGGYSYSQPSSAGYDQQGQGYPQDAYSGGYQSFPPHSQPGYDQQTQAGYSTAPAYGNAAANPTQESQTASHGTQGDGAPVPPTSQPSSGGQQGYNSAQQPSPKPATYSSQGAATQPGYVAAPSSQPAYGTQPPIQPAYGASYGQPQSQKPPTLAPSAYGTQQSPGAQGGGYAHPGYQHSQPPAQPGYPQPDNASQRSSAVVYGAPPPAPQPGYGAPQPLTYNAAYGGNYAQPPAYAAANGTGSSRPAYNAAPAPAPPAGGTTASPKT</sequence>
<feature type="compositionally biased region" description="Gly residues" evidence="3">
    <location>
        <begin position="95"/>
        <end position="107"/>
    </location>
</feature>
<dbReference type="PANTHER" id="PTHR10288">
    <property type="entry name" value="KH DOMAIN CONTAINING RNA BINDING PROTEIN"/>
    <property type="match status" value="1"/>
</dbReference>
<feature type="compositionally biased region" description="Low complexity" evidence="3">
    <location>
        <begin position="307"/>
        <end position="319"/>
    </location>
</feature>
<dbReference type="OMA" id="TYPADNI"/>
<feature type="region of interest" description="Disordered" evidence="3">
    <location>
        <begin position="292"/>
        <end position="330"/>
    </location>
</feature>
<evidence type="ECO:0000256" key="1">
    <source>
        <dbReference type="ARBA" id="ARBA00022737"/>
    </source>
</evidence>
<keyword evidence="2" id="KW-0694">RNA-binding</keyword>
<proteinExistence type="predicted"/>
<feature type="compositionally biased region" description="Polar residues" evidence="3">
    <location>
        <begin position="492"/>
        <end position="520"/>
    </location>
</feature>
<feature type="compositionally biased region" description="Low complexity" evidence="3">
    <location>
        <begin position="618"/>
        <end position="647"/>
    </location>
</feature>
<feature type="compositionally biased region" description="Low complexity" evidence="3">
    <location>
        <begin position="665"/>
        <end position="674"/>
    </location>
</feature>
<dbReference type="EnsemblPlants" id="Kaladp0081s0280.1.v1.1">
    <property type="protein sequence ID" value="Kaladp0081s0280.1.v1.1"/>
    <property type="gene ID" value="Kaladp0081s0280.v1.1"/>
</dbReference>
<feature type="domain" description="K Homology" evidence="4">
    <location>
        <begin position="129"/>
        <end position="202"/>
    </location>
</feature>
<feature type="compositionally biased region" description="Polar residues" evidence="3">
    <location>
        <begin position="467"/>
        <end position="480"/>
    </location>
</feature>
<dbReference type="EnsemblPlants" id="Kaladp0081s0280.2.v1.1">
    <property type="protein sequence ID" value="Kaladp0081s0280.2.v1.1"/>
    <property type="gene ID" value="Kaladp0081s0280.v1.1"/>
</dbReference>
<feature type="compositionally biased region" description="Polar residues" evidence="3">
    <location>
        <begin position="447"/>
        <end position="456"/>
    </location>
</feature>
<dbReference type="SMART" id="SM00322">
    <property type="entry name" value="KH"/>
    <property type="match status" value="2"/>
</dbReference>
<evidence type="ECO:0000256" key="2">
    <source>
        <dbReference type="PROSITE-ProRule" id="PRU00117"/>
    </source>
</evidence>
<evidence type="ECO:0000313" key="5">
    <source>
        <dbReference type="EnsemblPlants" id="Kaladp0081s0280.2.v1.1"/>
    </source>
</evidence>
<feature type="compositionally biased region" description="Low complexity" evidence="3">
    <location>
        <begin position="419"/>
        <end position="433"/>
    </location>
</feature>
<dbReference type="AlphaFoldDB" id="A0A7N1A4L4"/>
<dbReference type="Gramene" id="Kaladp0081s0280.2.v1.1">
    <property type="protein sequence ID" value="Kaladp0081s0280.2.v1.1"/>
    <property type="gene ID" value="Kaladp0081s0280.v1.1"/>
</dbReference>
<dbReference type="Pfam" id="PF00013">
    <property type="entry name" value="KH_1"/>
    <property type="match status" value="2"/>
</dbReference>
<feature type="region of interest" description="Disordered" evidence="3">
    <location>
        <begin position="1"/>
        <end position="71"/>
    </location>
</feature>
<evidence type="ECO:0000259" key="4">
    <source>
        <dbReference type="SMART" id="SM00322"/>
    </source>
</evidence>
<dbReference type="InterPro" id="IPR004087">
    <property type="entry name" value="KH_dom"/>
</dbReference>
<evidence type="ECO:0000313" key="6">
    <source>
        <dbReference type="Proteomes" id="UP000594263"/>
    </source>
</evidence>
<feature type="region of interest" description="Disordered" evidence="3">
    <location>
        <begin position="85"/>
        <end position="130"/>
    </location>
</feature>
<dbReference type="GO" id="GO:0003723">
    <property type="term" value="F:RNA binding"/>
    <property type="evidence" value="ECO:0007669"/>
    <property type="project" value="UniProtKB-UniRule"/>
</dbReference>
<dbReference type="Gene3D" id="3.30.1370.10">
    <property type="entry name" value="K Homology domain, type 1"/>
    <property type="match status" value="2"/>
</dbReference>
<feature type="compositionally biased region" description="Low complexity" evidence="3">
    <location>
        <begin position="389"/>
        <end position="404"/>
    </location>
</feature>
<organism evidence="5 6">
    <name type="scientific">Kalanchoe fedtschenkoi</name>
    <name type="common">Lavender scallops</name>
    <name type="synonym">South American air plant</name>
    <dbReference type="NCBI Taxonomy" id="63787"/>
    <lineage>
        <taxon>Eukaryota</taxon>
        <taxon>Viridiplantae</taxon>
        <taxon>Streptophyta</taxon>
        <taxon>Embryophyta</taxon>
        <taxon>Tracheophyta</taxon>
        <taxon>Spermatophyta</taxon>
        <taxon>Magnoliopsida</taxon>
        <taxon>eudicotyledons</taxon>
        <taxon>Gunneridae</taxon>
        <taxon>Pentapetalae</taxon>
        <taxon>Saxifragales</taxon>
        <taxon>Crassulaceae</taxon>
        <taxon>Kalanchoe</taxon>
    </lineage>
</organism>